<evidence type="ECO:0000256" key="2">
    <source>
        <dbReference type="ARBA" id="ARBA00022692"/>
    </source>
</evidence>
<protein>
    <recommendedName>
        <fullName evidence="9">NCA2-domain-containing protein</fullName>
    </recommendedName>
</protein>
<evidence type="ECO:0000256" key="5">
    <source>
        <dbReference type="ARBA" id="ARBA00023136"/>
    </source>
</evidence>
<dbReference type="AlphaFoldDB" id="D8PXL5"/>
<dbReference type="PANTHER" id="PTHR28234">
    <property type="entry name" value="NUCLEAR CONTROL OF ATPASE PROTEIN 2"/>
    <property type="match status" value="1"/>
</dbReference>
<sequence>MSTQFIDHYVQPLTVSRPATPGDEKREFAVAVATRETPRKQALKGILGSLDKNPRSLINLKEQLELLTRLDSDGVAAVAASDEEEQAIRKAVVHRIVVELYAETMEAHLAQASQAEEDAEWWADIARSSTSIALYLLQTLPTRVTRVLSTVLDALRAENLPVSLASVQDLLAREARALRPEALLTAAFPHLRHQARPLSLTLASVFPTPTADPMRAASAPLRALATIVTAPHVLTRQECRFKRAELTRLRDERAERLGVLAGMRTTLRDAPSEQELAALVRRMGSPAQTQAAVDASAAELIPELTTLCTTVLPAQAAAHRMRIHELGLLRPGYWTRMWPVFAAAPPVLLALGGYAWRSREALLEMLRDAKETARGFLIGYLLEPIKDVIRTVRSGGEGGGMLVHKEAVEADIESLERMTLALARDKLAYTQDQLERLSAQVRVGDLTPVMEMYEDEIRRPLRSALTGSLLRNVFVQVQKAKVDIDQALSGIDRLLKSQELTFAFVGVAPALLVVYLLGGVTGRLYGNARRGSIYSRTGGSRSERVQAWFVMRRIERLLVAHELTPLTSGLLLLSLTHLRGYGERCLPRGSRIREGFLEDVDDLEDPELGRREKLRVIERMWRCWGDLLGWGRKDNVGDAI</sequence>
<dbReference type="RefSeq" id="XP_003034599.1">
    <property type="nucleotide sequence ID" value="XM_003034553.1"/>
</dbReference>
<dbReference type="InterPro" id="IPR013946">
    <property type="entry name" value="NCA2-like"/>
</dbReference>
<proteinExistence type="predicted"/>
<comment type="subcellular location">
    <subcellularLocation>
        <location evidence="1">Mitochondrion membrane</location>
        <topology evidence="1">Multi-pass membrane protein</topology>
    </subcellularLocation>
</comment>
<evidence type="ECO:0000256" key="1">
    <source>
        <dbReference type="ARBA" id="ARBA00004225"/>
    </source>
</evidence>
<keyword evidence="5 6" id="KW-0472">Membrane</keyword>
<evidence type="ECO:0000256" key="3">
    <source>
        <dbReference type="ARBA" id="ARBA00022989"/>
    </source>
</evidence>
<reference evidence="7 8" key="1">
    <citation type="journal article" date="2010" name="Nat. Biotechnol.">
        <title>Genome sequence of the model mushroom Schizophyllum commune.</title>
        <authorList>
            <person name="Ohm R.A."/>
            <person name="de Jong J.F."/>
            <person name="Lugones L.G."/>
            <person name="Aerts A."/>
            <person name="Kothe E."/>
            <person name="Stajich J.E."/>
            <person name="de Vries R.P."/>
            <person name="Record E."/>
            <person name="Levasseur A."/>
            <person name="Baker S.E."/>
            <person name="Bartholomew K.A."/>
            <person name="Coutinho P.M."/>
            <person name="Erdmann S."/>
            <person name="Fowler T.J."/>
            <person name="Gathman A.C."/>
            <person name="Lombard V."/>
            <person name="Henrissat B."/>
            <person name="Knabe N."/>
            <person name="Kuees U."/>
            <person name="Lilly W.W."/>
            <person name="Lindquist E."/>
            <person name="Lucas S."/>
            <person name="Magnuson J.K."/>
            <person name="Piumi F."/>
            <person name="Raudaskoski M."/>
            <person name="Salamov A."/>
            <person name="Schmutz J."/>
            <person name="Schwarze F.W.M.R."/>
            <person name="vanKuyk P.A."/>
            <person name="Horton J.S."/>
            <person name="Grigoriev I.V."/>
            <person name="Woesten H.A.B."/>
        </authorList>
    </citation>
    <scope>NUCLEOTIDE SEQUENCE [LARGE SCALE GENOMIC DNA]</scope>
    <source>
        <strain evidence="8">H4-8 / FGSC 9210</strain>
    </source>
</reference>
<dbReference type="eggNOG" id="ENOG502QTT6">
    <property type="taxonomic scope" value="Eukaryota"/>
</dbReference>
<evidence type="ECO:0000256" key="6">
    <source>
        <dbReference type="SAM" id="Phobius"/>
    </source>
</evidence>
<dbReference type="STRING" id="578458.D8PXL5"/>
<dbReference type="GeneID" id="9586563"/>
<feature type="transmembrane region" description="Helical" evidence="6">
    <location>
        <begin position="502"/>
        <end position="526"/>
    </location>
</feature>
<keyword evidence="3 6" id="KW-1133">Transmembrane helix</keyword>
<keyword evidence="8" id="KW-1185">Reference proteome</keyword>
<accession>D8PXL5</accession>
<dbReference type="OMA" id="YENEIEW"/>
<dbReference type="PANTHER" id="PTHR28234:SF1">
    <property type="entry name" value="NUCLEAR CONTROL OF ATPASE PROTEIN 2"/>
    <property type="match status" value="1"/>
</dbReference>
<dbReference type="EMBL" id="GL377304">
    <property type="protein sequence ID" value="EFI99696.1"/>
    <property type="molecule type" value="Genomic_DNA"/>
</dbReference>
<dbReference type="FunCoup" id="D8PXL5">
    <property type="interactions" value="36"/>
</dbReference>
<evidence type="ECO:0000313" key="8">
    <source>
        <dbReference type="Proteomes" id="UP000007431"/>
    </source>
</evidence>
<evidence type="ECO:0008006" key="9">
    <source>
        <dbReference type="Google" id="ProtNLM"/>
    </source>
</evidence>
<dbReference type="VEuPathDB" id="FungiDB:SCHCODRAFT_02616323"/>
<dbReference type="Pfam" id="PF08637">
    <property type="entry name" value="NCA2"/>
    <property type="match status" value="1"/>
</dbReference>
<name>D8PXL5_SCHCM</name>
<evidence type="ECO:0000256" key="4">
    <source>
        <dbReference type="ARBA" id="ARBA00023128"/>
    </source>
</evidence>
<organism evidence="8">
    <name type="scientific">Schizophyllum commune (strain H4-8 / FGSC 9210)</name>
    <name type="common">Split gill fungus</name>
    <dbReference type="NCBI Taxonomy" id="578458"/>
    <lineage>
        <taxon>Eukaryota</taxon>
        <taxon>Fungi</taxon>
        <taxon>Dikarya</taxon>
        <taxon>Basidiomycota</taxon>
        <taxon>Agaricomycotina</taxon>
        <taxon>Agaricomycetes</taxon>
        <taxon>Agaricomycetidae</taxon>
        <taxon>Agaricales</taxon>
        <taxon>Schizophyllaceae</taxon>
        <taxon>Schizophyllum</taxon>
    </lineage>
</organism>
<keyword evidence="4" id="KW-0496">Mitochondrion</keyword>
<dbReference type="HOGENOM" id="CLU_008227_3_0_1"/>
<evidence type="ECO:0000313" key="7">
    <source>
        <dbReference type="EMBL" id="EFI99696.1"/>
    </source>
</evidence>
<dbReference type="KEGG" id="scm:SCHCO_02616323"/>
<dbReference type="Proteomes" id="UP000007431">
    <property type="component" value="Unassembled WGS sequence"/>
</dbReference>
<dbReference type="InParanoid" id="D8PXL5"/>
<feature type="non-terminal residue" evidence="7">
    <location>
        <position position="640"/>
    </location>
</feature>
<keyword evidence="2 6" id="KW-0812">Transmembrane</keyword>
<dbReference type="OrthoDB" id="413313at2759"/>
<gene>
    <name evidence="7" type="ORF">SCHCODRAFT_107219</name>
</gene>
<dbReference type="GO" id="GO:0005741">
    <property type="term" value="C:mitochondrial outer membrane"/>
    <property type="evidence" value="ECO:0007669"/>
    <property type="project" value="TreeGrafter"/>
</dbReference>